<accession>A0AAE1BCS5</accession>
<protein>
    <submittedName>
        <fullName evidence="3">Uncharacterized protein</fullName>
    </submittedName>
</protein>
<evidence type="ECO:0000313" key="4">
    <source>
        <dbReference type="Proteomes" id="UP001283361"/>
    </source>
</evidence>
<keyword evidence="4" id="KW-1185">Reference proteome</keyword>
<name>A0AAE1BCS5_9GAST</name>
<feature type="signal peptide" evidence="2">
    <location>
        <begin position="1"/>
        <end position="15"/>
    </location>
</feature>
<gene>
    <name evidence="3" type="ORF">RRG08_007628</name>
</gene>
<feature type="chain" id="PRO_5042063370" evidence="2">
    <location>
        <begin position="16"/>
        <end position="262"/>
    </location>
</feature>
<evidence type="ECO:0000256" key="1">
    <source>
        <dbReference type="SAM" id="MobiDB-lite"/>
    </source>
</evidence>
<evidence type="ECO:0000256" key="2">
    <source>
        <dbReference type="SAM" id="SignalP"/>
    </source>
</evidence>
<feature type="compositionally biased region" description="Gly residues" evidence="1">
    <location>
        <begin position="119"/>
        <end position="139"/>
    </location>
</feature>
<dbReference type="AlphaFoldDB" id="A0AAE1BCS5"/>
<dbReference type="Proteomes" id="UP001283361">
    <property type="component" value="Unassembled WGS sequence"/>
</dbReference>
<evidence type="ECO:0000313" key="3">
    <source>
        <dbReference type="EMBL" id="KAK3803530.1"/>
    </source>
</evidence>
<comment type="caution">
    <text evidence="3">The sequence shown here is derived from an EMBL/GenBank/DDBJ whole genome shotgun (WGS) entry which is preliminary data.</text>
</comment>
<keyword evidence="2" id="KW-0732">Signal</keyword>
<sequence length="262" mass="28263">MCYVQFWLFWQCVLSFCDTKYLEDDESKLCECDKLHCFANLGSALTRTATRVGCKVGVSKDHHRGGRGGAKGEGLGGRGERRREVEEIERLARNTWAMEEDGAENGELLSLRDNEDVGGSAGGEGNGGGGGGPSVGYGGAELDMTVATIQTKTEEKRRDSKNSTQQLCMQCCLCLLLFVCECEVVAAGVPPCQASGETADLNQLISAQIDDDGSVERPFELRSLTRTQDFFPSLISSLDDCQCFPLGQASVETSSSSLSDRV</sequence>
<dbReference type="EMBL" id="JAWDGP010000116">
    <property type="protein sequence ID" value="KAK3803530.1"/>
    <property type="molecule type" value="Genomic_DNA"/>
</dbReference>
<reference evidence="3" key="1">
    <citation type="journal article" date="2023" name="G3 (Bethesda)">
        <title>A reference genome for the long-term kleptoplast-retaining sea slug Elysia crispata morphotype clarki.</title>
        <authorList>
            <person name="Eastman K.E."/>
            <person name="Pendleton A.L."/>
            <person name="Shaikh M.A."/>
            <person name="Suttiyut T."/>
            <person name="Ogas R."/>
            <person name="Tomko P."/>
            <person name="Gavelis G."/>
            <person name="Widhalm J.R."/>
            <person name="Wisecaver J.H."/>
        </authorList>
    </citation>
    <scope>NUCLEOTIDE SEQUENCE</scope>
    <source>
        <strain evidence="3">ECLA1</strain>
    </source>
</reference>
<organism evidence="3 4">
    <name type="scientific">Elysia crispata</name>
    <name type="common">lettuce slug</name>
    <dbReference type="NCBI Taxonomy" id="231223"/>
    <lineage>
        <taxon>Eukaryota</taxon>
        <taxon>Metazoa</taxon>
        <taxon>Spiralia</taxon>
        <taxon>Lophotrochozoa</taxon>
        <taxon>Mollusca</taxon>
        <taxon>Gastropoda</taxon>
        <taxon>Heterobranchia</taxon>
        <taxon>Euthyneura</taxon>
        <taxon>Panpulmonata</taxon>
        <taxon>Sacoglossa</taxon>
        <taxon>Placobranchoidea</taxon>
        <taxon>Plakobranchidae</taxon>
        <taxon>Elysia</taxon>
    </lineage>
</organism>
<feature type="region of interest" description="Disordered" evidence="1">
    <location>
        <begin position="113"/>
        <end position="139"/>
    </location>
</feature>
<proteinExistence type="predicted"/>